<dbReference type="InterPro" id="IPR050502">
    <property type="entry name" value="Euk_RNA-bind_prot"/>
</dbReference>
<dbReference type="GO" id="GO:0005634">
    <property type="term" value="C:nucleus"/>
    <property type="evidence" value="ECO:0007669"/>
    <property type="project" value="TreeGrafter"/>
</dbReference>
<dbReference type="AlphaFoldDB" id="A0A8H5LHB5"/>
<evidence type="ECO:0000259" key="3">
    <source>
        <dbReference type="PROSITE" id="PS50102"/>
    </source>
</evidence>
<dbReference type="PANTHER" id="PTHR48025">
    <property type="entry name" value="OS02G0815200 PROTEIN"/>
    <property type="match status" value="1"/>
</dbReference>
<dbReference type="OrthoDB" id="6159137at2759"/>
<dbReference type="CDD" id="cd00590">
    <property type="entry name" value="RRM_SF"/>
    <property type="match status" value="1"/>
</dbReference>
<dbReference type="InterPro" id="IPR000504">
    <property type="entry name" value="RRM_dom"/>
</dbReference>
<organism evidence="4 5">
    <name type="scientific">Leucocoprinus leucothites</name>
    <dbReference type="NCBI Taxonomy" id="201217"/>
    <lineage>
        <taxon>Eukaryota</taxon>
        <taxon>Fungi</taxon>
        <taxon>Dikarya</taxon>
        <taxon>Basidiomycota</taxon>
        <taxon>Agaricomycotina</taxon>
        <taxon>Agaricomycetes</taxon>
        <taxon>Agaricomycetidae</taxon>
        <taxon>Agaricales</taxon>
        <taxon>Agaricineae</taxon>
        <taxon>Agaricaceae</taxon>
        <taxon>Leucocoprinus</taxon>
    </lineage>
</organism>
<gene>
    <name evidence="4" type="ORF">D9756_006431</name>
</gene>
<dbReference type="Pfam" id="PF00076">
    <property type="entry name" value="RRM_1"/>
    <property type="match status" value="1"/>
</dbReference>
<dbReference type="InterPro" id="IPR035979">
    <property type="entry name" value="RBD_domain_sf"/>
</dbReference>
<dbReference type="GO" id="GO:0003729">
    <property type="term" value="F:mRNA binding"/>
    <property type="evidence" value="ECO:0007669"/>
    <property type="project" value="TreeGrafter"/>
</dbReference>
<reference evidence="4 5" key="1">
    <citation type="journal article" date="2020" name="ISME J.">
        <title>Uncovering the hidden diversity of litter-decomposition mechanisms in mushroom-forming fungi.</title>
        <authorList>
            <person name="Floudas D."/>
            <person name="Bentzer J."/>
            <person name="Ahren D."/>
            <person name="Johansson T."/>
            <person name="Persson P."/>
            <person name="Tunlid A."/>
        </authorList>
    </citation>
    <scope>NUCLEOTIDE SEQUENCE [LARGE SCALE GENOMIC DNA]</scope>
    <source>
        <strain evidence="4 5">CBS 146.42</strain>
    </source>
</reference>
<keyword evidence="1 2" id="KW-0694">RNA-binding</keyword>
<accession>A0A8H5LHB5</accession>
<protein>
    <recommendedName>
        <fullName evidence="3">RRM domain-containing protein</fullName>
    </recommendedName>
</protein>
<dbReference type="InterPro" id="IPR012677">
    <property type="entry name" value="Nucleotide-bd_a/b_plait_sf"/>
</dbReference>
<comment type="caution">
    <text evidence="4">The sequence shown here is derived from an EMBL/GenBank/DDBJ whole genome shotgun (WGS) entry which is preliminary data.</text>
</comment>
<evidence type="ECO:0000256" key="2">
    <source>
        <dbReference type="PROSITE-ProRule" id="PRU00176"/>
    </source>
</evidence>
<evidence type="ECO:0000313" key="4">
    <source>
        <dbReference type="EMBL" id="KAF5357157.1"/>
    </source>
</evidence>
<dbReference type="Gene3D" id="3.30.70.330">
    <property type="match status" value="2"/>
</dbReference>
<proteinExistence type="predicted"/>
<dbReference type="PANTHER" id="PTHR48025:SF1">
    <property type="entry name" value="RRM DOMAIN-CONTAINING PROTEIN"/>
    <property type="match status" value="1"/>
</dbReference>
<dbReference type="Proteomes" id="UP000559027">
    <property type="component" value="Unassembled WGS sequence"/>
</dbReference>
<dbReference type="PROSITE" id="PS50102">
    <property type="entry name" value="RRM"/>
    <property type="match status" value="1"/>
</dbReference>
<name>A0A8H5LHB5_9AGAR</name>
<dbReference type="EMBL" id="JAACJO010000006">
    <property type="protein sequence ID" value="KAF5357157.1"/>
    <property type="molecule type" value="Genomic_DNA"/>
</dbReference>
<evidence type="ECO:0000313" key="5">
    <source>
        <dbReference type="Proteomes" id="UP000559027"/>
    </source>
</evidence>
<sequence>MPASSGIMPENVLPGFHRNNANSIRVDNVSKSNTHEVVALFNALVGHIHSFHEIKDALGTHLEIIFFNRDAATKALCMTGYNTGGAFLAVTPIASHVPNSRNRSSNDDRRNLYVLGLPFALTKNEFAALFSRYGTVSHCVILATVDNSSRRRGFIVMSTHEEAKLAMSELTRTQIKGHTIDVSWAVVQRSQGELRYTFSLPEINQQRPGFLDGGDRTMLLESRTAPPVSGNENGLDYSKDTLDAAFDNPDSGLDSYTPSAEPTATLLVSRLPAILFSQVRDLEPLFYPFGPLKKLQIAGIGLNGTLSVLAQYQSASGAQEAKQALHGQHYVNCQVKVQFLQPAATPFDFVQASRVVSPFEKSISLKPRSPITADVLGTVPHESYDSPGISDLSSLNKRSFPATPAFDSTLRNHNGLRFNVAHSRWSTVTGTATHYTMAQHTRVNNLFPSNQYQNLLA</sequence>
<dbReference type="SUPFAM" id="SSF54928">
    <property type="entry name" value="RNA-binding domain, RBD"/>
    <property type="match status" value="2"/>
</dbReference>
<evidence type="ECO:0000256" key="1">
    <source>
        <dbReference type="ARBA" id="ARBA00022884"/>
    </source>
</evidence>
<feature type="domain" description="RRM" evidence="3">
    <location>
        <begin position="110"/>
        <end position="187"/>
    </location>
</feature>
<dbReference type="SMART" id="SM00360">
    <property type="entry name" value="RRM"/>
    <property type="match status" value="2"/>
</dbReference>
<keyword evidence="5" id="KW-1185">Reference proteome</keyword>